<feature type="domain" description="UspA" evidence="2">
    <location>
        <begin position="7"/>
        <end position="150"/>
    </location>
</feature>
<name>A0ABP9APX7_9PSEU</name>
<dbReference type="InterPro" id="IPR006015">
    <property type="entry name" value="Universal_stress_UspA"/>
</dbReference>
<dbReference type="InterPro" id="IPR014729">
    <property type="entry name" value="Rossmann-like_a/b/a_fold"/>
</dbReference>
<evidence type="ECO:0000313" key="3">
    <source>
        <dbReference type="EMBL" id="GAA4783451.1"/>
    </source>
</evidence>
<gene>
    <name evidence="3" type="ORF">GCM10023200_16120</name>
</gene>
<evidence type="ECO:0000259" key="2">
    <source>
        <dbReference type="Pfam" id="PF00582"/>
    </source>
</evidence>
<proteinExistence type="inferred from homology"/>
<sequence length="156" mass="15801">MSDASAVVVGLDGSDGARAALHHALGEAARRRAGVRAVVSYLPTDYWTDLLSADLPRRAPDAGAGATARARAVVAEVVAERGAAGEPLPERPIEVLGVAGPPADVLVDAAEGEALLVVGHRGRGARHGRLTGPVAIGCVLRARCPVTVVPARTSSP</sequence>
<keyword evidence="4" id="KW-1185">Reference proteome</keyword>
<dbReference type="SUPFAM" id="SSF52402">
    <property type="entry name" value="Adenine nucleotide alpha hydrolases-like"/>
    <property type="match status" value="1"/>
</dbReference>
<dbReference type="EMBL" id="BAABHO010000009">
    <property type="protein sequence ID" value="GAA4783451.1"/>
    <property type="molecule type" value="Genomic_DNA"/>
</dbReference>
<dbReference type="Gene3D" id="3.40.50.620">
    <property type="entry name" value="HUPs"/>
    <property type="match status" value="1"/>
</dbReference>
<dbReference type="Pfam" id="PF00582">
    <property type="entry name" value="Usp"/>
    <property type="match status" value="1"/>
</dbReference>
<dbReference type="RefSeq" id="WP_345412775.1">
    <property type="nucleotide sequence ID" value="NZ_BAABHO010000009.1"/>
</dbReference>
<comment type="similarity">
    <text evidence="1">Belongs to the universal stress protein A family.</text>
</comment>
<accession>A0ABP9APX7</accession>
<comment type="caution">
    <text evidence="3">The sequence shown here is derived from an EMBL/GenBank/DDBJ whole genome shotgun (WGS) entry which is preliminary data.</text>
</comment>
<protein>
    <recommendedName>
        <fullName evidence="2">UspA domain-containing protein</fullName>
    </recommendedName>
</protein>
<dbReference type="PRINTS" id="PR01438">
    <property type="entry name" value="UNVRSLSTRESS"/>
</dbReference>
<dbReference type="InterPro" id="IPR006016">
    <property type="entry name" value="UspA"/>
</dbReference>
<dbReference type="Proteomes" id="UP001500928">
    <property type="component" value="Unassembled WGS sequence"/>
</dbReference>
<reference evidence="4" key="1">
    <citation type="journal article" date="2019" name="Int. J. Syst. Evol. Microbiol.">
        <title>The Global Catalogue of Microorganisms (GCM) 10K type strain sequencing project: providing services to taxonomists for standard genome sequencing and annotation.</title>
        <authorList>
            <consortium name="The Broad Institute Genomics Platform"/>
            <consortium name="The Broad Institute Genome Sequencing Center for Infectious Disease"/>
            <person name="Wu L."/>
            <person name="Ma J."/>
        </authorList>
    </citation>
    <scope>NUCLEOTIDE SEQUENCE [LARGE SCALE GENOMIC DNA]</scope>
    <source>
        <strain evidence="4">JCM 17979</strain>
    </source>
</reference>
<evidence type="ECO:0000313" key="4">
    <source>
        <dbReference type="Proteomes" id="UP001500928"/>
    </source>
</evidence>
<organism evidence="3 4">
    <name type="scientific">Actinomycetospora chlora</name>
    <dbReference type="NCBI Taxonomy" id="663608"/>
    <lineage>
        <taxon>Bacteria</taxon>
        <taxon>Bacillati</taxon>
        <taxon>Actinomycetota</taxon>
        <taxon>Actinomycetes</taxon>
        <taxon>Pseudonocardiales</taxon>
        <taxon>Pseudonocardiaceae</taxon>
        <taxon>Actinomycetospora</taxon>
    </lineage>
</organism>
<evidence type="ECO:0000256" key="1">
    <source>
        <dbReference type="ARBA" id="ARBA00008791"/>
    </source>
</evidence>